<organism evidence="1 2">
    <name type="scientific">Pleuronectes platessa</name>
    <name type="common">European plaice</name>
    <dbReference type="NCBI Taxonomy" id="8262"/>
    <lineage>
        <taxon>Eukaryota</taxon>
        <taxon>Metazoa</taxon>
        <taxon>Chordata</taxon>
        <taxon>Craniata</taxon>
        <taxon>Vertebrata</taxon>
        <taxon>Euteleostomi</taxon>
        <taxon>Actinopterygii</taxon>
        <taxon>Neopterygii</taxon>
        <taxon>Teleostei</taxon>
        <taxon>Neoteleostei</taxon>
        <taxon>Acanthomorphata</taxon>
        <taxon>Carangaria</taxon>
        <taxon>Pleuronectiformes</taxon>
        <taxon>Pleuronectoidei</taxon>
        <taxon>Pleuronectidae</taxon>
        <taxon>Pleuronectes</taxon>
    </lineage>
</organism>
<accession>A0A9N7UYP6</accession>
<protein>
    <submittedName>
        <fullName evidence="1">Uncharacterized protein</fullName>
    </submittedName>
</protein>
<proteinExistence type="predicted"/>
<comment type="caution">
    <text evidence="1">The sequence shown here is derived from an EMBL/GenBank/DDBJ whole genome shotgun (WGS) entry which is preliminary data.</text>
</comment>
<name>A0A9N7UYP6_PLEPL</name>
<sequence>MPSGVASVEDILGSLCANRTARFFGLQDCWQRLSDNSLSPPRIQPPPPPQTPSFPPIHNILMRNGARNNNAVTCRKARLHGGRDKARSAVRCGAGSRARRCSFLLPLGRRLDARCHGLGNLRRTGTNGEGGSLCLGARRGERSEPDWVEQTHRPAPSLAQTALCPVRPEQSRDAASLADVEREGAGLWEGLAQRGE</sequence>
<gene>
    <name evidence="1" type="ORF">PLEPLA_LOCUS27036</name>
</gene>
<dbReference type="Proteomes" id="UP001153269">
    <property type="component" value="Unassembled WGS sequence"/>
</dbReference>
<evidence type="ECO:0000313" key="2">
    <source>
        <dbReference type="Proteomes" id="UP001153269"/>
    </source>
</evidence>
<evidence type="ECO:0000313" key="1">
    <source>
        <dbReference type="EMBL" id="CAB1439214.1"/>
    </source>
</evidence>
<reference evidence="1" key="1">
    <citation type="submission" date="2020-03" db="EMBL/GenBank/DDBJ databases">
        <authorList>
            <person name="Weist P."/>
        </authorList>
    </citation>
    <scope>NUCLEOTIDE SEQUENCE</scope>
</reference>
<dbReference type="EMBL" id="CADEAL010002247">
    <property type="protein sequence ID" value="CAB1439214.1"/>
    <property type="molecule type" value="Genomic_DNA"/>
</dbReference>
<dbReference type="AlphaFoldDB" id="A0A9N7UYP6"/>
<keyword evidence="2" id="KW-1185">Reference proteome</keyword>